<proteinExistence type="predicted"/>
<evidence type="ECO:0000313" key="3">
    <source>
        <dbReference type="Proteomes" id="UP000192448"/>
    </source>
</evidence>
<gene>
    <name evidence="2" type="ORF">BST13_05905</name>
</gene>
<accession>A0A1X0B7E1</accession>
<name>A0A1X0B7E1_9MYCO</name>
<comment type="caution">
    <text evidence="2">The sequence shown here is derived from an EMBL/GenBank/DDBJ whole genome shotgun (WGS) entry which is preliminary data.</text>
</comment>
<evidence type="ECO:0000313" key="2">
    <source>
        <dbReference type="EMBL" id="ORA38129.1"/>
    </source>
</evidence>
<dbReference type="EMBL" id="MVHF01000004">
    <property type="protein sequence ID" value="ORA38129.1"/>
    <property type="molecule type" value="Genomic_DNA"/>
</dbReference>
<dbReference type="OrthoDB" id="4696546at2"/>
<dbReference type="RefSeq" id="WP_083161624.1">
    <property type="nucleotide sequence ID" value="NZ_MVHF01000004.1"/>
</dbReference>
<dbReference type="AlphaFoldDB" id="A0A1X0B7E1"/>
<feature type="domain" description="DUF7257" evidence="1">
    <location>
        <begin position="29"/>
        <end position="214"/>
    </location>
</feature>
<dbReference type="STRING" id="1927124.BST13_05905"/>
<reference evidence="2 3" key="1">
    <citation type="submission" date="2017-02" db="EMBL/GenBank/DDBJ databases">
        <title>The new phylogeny of genus Mycobacterium.</title>
        <authorList>
            <person name="Tortoli E."/>
            <person name="Trovato A."/>
            <person name="Cirillo D.M."/>
        </authorList>
    </citation>
    <scope>NUCLEOTIDE SEQUENCE [LARGE SCALE GENOMIC DNA]</scope>
    <source>
        <strain evidence="2 3">RW6</strain>
    </source>
</reference>
<protein>
    <recommendedName>
        <fullName evidence="1">DUF7257 domain-containing protein</fullName>
    </recommendedName>
</protein>
<evidence type="ECO:0000259" key="1">
    <source>
        <dbReference type="Pfam" id="PF23918"/>
    </source>
</evidence>
<dbReference type="Proteomes" id="UP000192448">
    <property type="component" value="Unassembled WGS sequence"/>
</dbReference>
<keyword evidence="3" id="KW-1185">Reference proteome</keyword>
<organism evidence="2 3">
    <name type="scientific">Mycobacterium aquaticum</name>
    <dbReference type="NCBI Taxonomy" id="1927124"/>
    <lineage>
        <taxon>Bacteria</taxon>
        <taxon>Bacillati</taxon>
        <taxon>Actinomycetota</taxon>
        <taxon>Actinomycetes</taxon>
        <taxon>Mycobacteriales</taxon>
        <taxon>Mycobacteriaceae</taxon>
        <taxon>Mycobacterium</taxon>
    </lineage>
</organism>
<dbReference type="InterPro" id="IPR055681">
    <property type="entry name" value="DUF7257"/>
</dbReference>
<sequence length="228" mass="24322">MPIPGIVTIKRDGQDIVEIRRDGQLLWSTSSLGDYFDRDDLGANWVHYGPASDYVAGIVDGSLRLDIPDGLLAAALKTDRVRLNTGTTGADDYYLEFRIGSQGSGNSITNTQHRTQVFARVSNGAFTHGVGVELLNSKLAIVRRVAGTDTIMVPDCGAYAAGDICRLSGVGNLHTLRRNGKFAGEWPDNAGTAAKGAGYRSIGARVDASKDALGPRRFSPTIDWIVAG</sequence>
<dbReference type="Pfam" id="PF23918">
    <property type="entry name" value="DUF7257"/>
    <property type="match status" value="1"/>
</dbReference>